<dbReference type="AlphaFoldDB" id="A0A6N7S9A8"/>
<evidence type="ECO:0000313" key="5">
    <source>
        <dbReference type="Proteomes" id="UP000480929"/>
    </source>
</evidence>
<dbReference type="EMBL" id="WKPJ01000022">
    <property type="protein sequence ID" value="MSA90210.1"/>
    <property type="molecule type" value="Genomic_DNA"/>
</dbReference>
<dbReference type="Proteomes" id="UP000480929">
    <property type="component" value="Unassembled WGS sequence"/>
</dbReference>
<sequence length="161" mass="19109">MKVLEDKKWIQGKWIKNQECSDLELRKRMDVFTDLLQRKKTMVCSYPSPTGMIISKAVYINFVENGKEIWINTDENAEFCQYLKSNKQVTGIIFDEESVCGVMLQGQAEFEQREAYIRKSWRSELNDWYPEGMFGGDFKVIHFTIQQIKVFFDSRETYIEL</sequence>
<dbReference type="RefSeq" id="WP_154239389.1">
    <property type="nucleotide sequence ID" value="NZ_AP031450.1"/>
</dbReference>
<name>A0A6N7S9A8_9FIRM</name>
<evidence type="ECO:0000313" key="3">
    <source>
        <dbReference type="EMBL" id="MSC33940.1"/>
    </source>
</evidence>
<dbReference type="EMBL" id="WKPI01000024">
    <property type="protein sequence ID" value="MSC33940.1"/>
    <property type="molecule type" value="Genomic_DNA"/>
</dbReference>
<dbReference type="Gene3D" id="2.30.110.10">
    <property type="entry name" value="Electron Transport, Fmn-binding Protein, Chain A"/>
    <property type="match status" value="1"/>
</dbReference>
<dbReference type="Proteomes" id="UP000433575">
    <property type="component" value="Unassembled WGS sequence"/>
</dbReference>
<comment type="caution">
    <text evidence="2">The sequence shown here is derived from an EMBL/GenBank/DDBJ whole genome shotgun (WGS) entry which is preliminary data.</text>
</comment>
<organism evidence="2 4">
    <name type="scientific">Holdemania massiliensis</name>
    <dbReference type="NCBI Taxonomy" id="1468449"/>
    <lineage>
        <taxon>Bacteria</taxon>
        <taxon>Bacillati</taxon>
        <taxon>Bacillota</taxon>
        <taxon>Erysipelotrichia</taxon>
        <taxon>Erysipelotrichales</taxon>
        <taxon>Erysipelotrichaceae</taxon>
        <taxon>Holdemania</taxon>
    </lineage>
</organism>
<evidence type="ECO:0000259" key="1">
    <source>
        <dbReference type="Pfam" id="PF16242"/>
    </source>
</evidence>
<proteinExistence type="predicted"/>
<evidence type="ECO:0000313" key="4">
    <source>
        <dbReference type="Proteomes" id="UP000433575"/>
    </source>
</evidence>
<dbReference type="PANTHER" id="PTHR34818">
    <property type="entry name" value="PROTEIN BLI-3"/>
    <property type="match status" value="1"/>
</dbReference>
<gene>
    <name evidence="3" type="ORF">GKD88_12500</name>
    <name evidence="2" type="ORF">GKE08_12830</name>
</gene>
<keyword evidence="5" id="KW-1185">Reference proteome</keyword>
<dbReference type="SUPFAM" id="SSF50475">
    <property type="entry name" value="FMN-binding split barrel"/>
    <property type="match status" value="1"/>
</dbReference>
<accession>A0A6N7S9A8</accession>
<dbReference type="InterPro" id="IPR038725">
    <property type="entry name" value="YdaG_split_barrel_FMN-bd"/>
</dbReference>
<reference evidence="4 5" key="1">
    <citation type="journal article" date="2019" name="Nat. Med.">
        <title>A library of human gut bacterial isolates paired with longitudinal multiomics data enables mechanistic microbiome research.</title>
        <authorList>
            <person name="Poyet M."/>
            <person name="Groussin M."/>
            <person name="Gibbons S.M."/>
            <person name="Avila-Pacheco J."/>
            <person name="Jiang X."/>
            <person name="Kearney S.M."/>
            <person name="Perrotta A.R."/>
            <person name="Berdy B."/>
            <person name="Zhao S."/>
            <person name="Lieberman T.D."/>
            <person name="Swanson P.K."/>
            <person name="Smith M."/>
            <person name="Roesemann S."/>
            <person name="Alexander J.E."/>
            <person name="Rich S.A."/>
            <person name="Livny J."/>
            <person name="Vlamakis H."/>
            <person name="Clish C."/>
            <person name="Bullock K."/>
            <person name="Deik A."/>
            <person name="Scott J."/>
            <person name="Pierce K.A."/>
            <person name="Xavier R.J."/>
            <person name="Alm E.J."/>
        </authorList>
    </citation>
    <scope>NUCLEOTIDE SEQUENCE [LARGE SCALE GENOMIC DNA]</scope>
    <source>
        <strain evidence="2 4">BIOML-A4</strain>
        <strain evidence="3 5">BIOML-A5</strain>
    </source>
</reference>
<dbReference type="Pfam" id="PF16242">
    <property type="entry name" value="Pyrid_ox_like"/>
    <property type="match status" value="1"/>
</dbReference>
<feature type="domain" description="General stress protein FMN-binding split barrel" evidence="1">
    <location>
        <begin position="32"/>
        <end position="150"/>
    </location>
</feature>
<protein>
    <recommendedName>
        <fullName evidence="1">General stress protein FMN-binding split barrel domain-containing protein</fullName>
    </recommendedName>
</protein>
<dbReference type="PANTHER" id="PTHR34818:SF1">
    <property type="entry name" value="PROTEIN BLI-3"/>
    <property type="match status" value="1"/>
</dbReference>
<evidence type="ECO:0000313" key="2">
    <source>
        <dbReference type="EMBL" id="MSA90210.1"/>
    </source>
</evidence>
<dbReference type="InterPro" id="IPR052917">
    <property type="entry name" value="Stress-Dev_Protein"/>
</dbReference>
<dbReference type="InterPro" id="IPR012349">
    <property type="entry name" value="Split_barrel_FMN-bd"/>
</dbReference>